<organism evidence="2">
    <name type="scientific">Kocuria rosea</name>
    <name type="common">Deinococcus erythromyxa</name>
    <name type="synonym">Micrococcus rubens</name>
    <dbReference type="NCBI Taxonomy" id="1275"/>
    <lineage>
        <taxon>Bacteria</taxon>
        <taxon>Bacillati</taxon>
        <taxon>Actinomycetota</taxon>
        <taxon>Actinomycetes</taxon>
        <taxon>Micrococcales</taxon>
        <taxon>Micrococcaceae</taxon>
        <taxon>Kocuria</taxon>
    </lineage>
</organism>
<sequence>MRFVVMAEWDLARHHTTMEDLRAWAHGPGATAYRGLPGVFLKSWYSNPQEGIWGAVYLVEDPQALNPDRLPRTVGDHTGPIGTPPDRVRWNIMEDTVLGGSALTTALGHDPTHAEAHQAPLPTADGPR</sequence>
<feature type="region of interest" description="Disordered" evidence="1">
    <location>
        <begin position="103"/>
        <end position="128"/>
    </location>
</feature>
<evidence type="ECO:0000313" key="2">
    <source>
        <dbReference type="EMBL" id="ATG31925.1"/>
    </source>
</evidence>
<evidence type="ECO:0000256" key="1">
    <source>
        <dbReference type="SAM" id="MobiDB-lite"/>
    </source>
</evidence>
<dbReference type="AlphaFoldDB" id="A0A291FGL3"/>
<protein>
    <submittedName>
        <fullName evidence="2">KocH</fullName>
    </submittedName>
</protein>
<reference evidence="2" key="1">
    <citation type="journal article" date="2017" name="Microbiology">
        <title>Identification and heterologous expression of the kocurin biosynthetic gene cluster.</title>
        <authorList>
            <person name="Linares-Otoya L."/>
            <person name="Linares-Otoya V."/>
            <person name="Armas-Mantilla L."/>
            <person name="Blanco-Olano C."/>
            <person name="Crusemann M."/>
            <person name="Ganoza-Yupanqui M.L."/>
            <person name="Campos-Florian J."/>
            <person name="Konig G.M."/>
            <person name="Schaberle T.F."/>
        </authorList>
    </citation>
    <scope>NUCLEOTIDE SEQUENCE</scope>
    <source>
        <strain evidence="2">S17</strain>
    </source>
</reference>
<dbReference type="EMBL" id="MF620092">
    <property type="protein sequence ID" value="ATG31925.1"/>
    <property type="molecule type" value="Genomic_DNA"/>
</dbReference>
<name>A0A291FGL3_KOCRO</name>
<dbReference type="Gene3D" id="3.30.70.100">
    <property type="match status" value="1"/>
</dbReference>
<accession>A0A291FGL3</accession>
<proteinExistence type="predicted"/>